<organism evidence="2 3">
    <name type="scientific">Papaver nudicaule</name>
    <name type="common">Iceland poppy</name>
    <dbReference type="NCBI Taxonomy" id="74823"/>
    <lineage>
        <taxon>Eukaryota</taxon>
        <taxon>Viridiplantae</taxon>
        <taxon>Streptophyta</taxon>
        <taxon>Embryophyta</taxon>
        <taxon>Tracheophyta</taxon>
        <taxon>Spermatophyta</taxon>
        <taxon>Magnoliopsida</taxon>
        <taxon>Ranunculales</taxon>
        <taxon>Papaveraceae</taxon>
        <taxon>Papaveroideae</taxon>
        <taxon>Papaver</taxon>
    </lineage>
</organism>
<gene>
    <name evidence="2" type="ORF">MKW94_023929</name>
</gene>
<accession>A0AA42B3Z9</accession>
<dbReference type="SUPFAM" id="SSF54518">
    <property type="entry name" value="Tubby C-terminal domain-like"/>
    <property type="match status" value="1"/>
</dbReference>
<dbReference type="PANTHER" id="PTHR31087">
    <property type="match status" value="1"/>
</dbReference>
<dbReference type="EMBL" id="JAJJMA010317236">
    <property type="protein sequence ID" value="MCL7049531.1"/>
    <property type="molecule type" value="Genomic_DNA"/>
</dbReference>
<dbReference type="Pfam" id="PF04525">
    <property type="entry name" value="LOR"/>
    <property type="match status" value="1"/>
</dbReference>
<evidence type="ECO:0000313" key="2">
    <source>
        <dbReference type="EMBL" id="MCL7049531.1"/>
    </source>
</evidence>
<dbReference type="InterPro" id="IPR025659">
    <property type="entry name" value="Tubby-like_C"/>
</dbReference>
<dbReference type="Proteomes" id="UP001177140">
    <property type="component" value="Unassembled WGS sequence"/>
</dbReference>
<keyword evidence="3" id="KW-1185">Reference proteome</keyword>
<evidence type="ECO:0000256" key="1">
    <source>
        <dbReference type="ARBA" id="ARBA00005437"/>
    </source>
</evidence>
<name>A0AA42B3Z9_PAPNU</name>
<comment type="similarity">
    <text evidence="1">Belongs to the LOR family.</text>
</comment>
<dbReference type="PANTHER" id="PTHR31087:SF14">
    <property type="entry name" value="PROTEIN LURP-ONE-RELATED 17"/>
    <property type="match status" value="1"/>
</dbReference>
<comment type="caution">
    <text evidence="2">The sequence shown here is derived from an EMBL/GenBank/DDBJ whole genome shotgun (WGS) entry which is preliminary data.</text>
</comment>
<proteinExistence type="inferred from homology"/>
<sequence>MRFLKRSNIKSKTFHRVGDDGGGDVVASDKVECGISGESSTASLTVWRKSQVFNCNGFTVIDSSGNIVYRVDNYIGEGSKEIVLMDGSGNTIFTICRQTKLGMFANWHVFEGDINNDSRESCTSSETRSPICIAKRCSNGLLKIANVPSVLAQVVLNRSSRKRCVYTIEGSYKKRSCKILDKNREVAAEISRKEAMIEGISFGEEVFLLSVRSGFDHGIAMTMILLLDQMFS</sequence>
<dbReference type="InterPro" id="IPR007612">
    <property type="entry name" value="LOR"/>
</dbReference>
<protein>
    <submittedName>
        <fullName evidence="2">Uncharacterized protein</fullName>
    </submittedName>
</protein>
<dbReference type="AlphaFoldDB" id="A0AA42B3Z9"/>
<reference evidence="2" key="1">
    <citation type="submission" date="2022-03" db="EMBL/GenBank/DDBJ databases">
        <title>A functionally conserved STORR gene fusion in Papaver species that diverged 16.8 million years ago.</title>
        <authorList>
            <person name="Catania T."/>
        </authorList>
    </citation>
    <scope>NUCLEOTIDE SEQUENCE</scope>
    <source>
        <strain evidence="2">S-191538</strain>
    </source>
</reference>
<dbReference type="InterPro" id="IPR038595">
    <property type="entry name" value="LOR_sf"/>
</dbReference>
<dbReference type="Gene3D" id="2.40.160.200">
    <property type="entry name" value="LURP1-related"/>
    <property type="match status" value="1"/>
</dbReference>
<evidence type="ECO:0000313" key="3">
    <source>
        <dbReference type="Proteomes" id="UP001177140"/>
    </source>
</evidence>